<protein>
    <submittedName>
        <fullName evidence="1">Uncharacterized protein</fullName>
    </submittedName>
</protein>
<organism evidence="1 2">
    <name type="scientific">Phytophthora fragariae</name>
    <dbReference type="NCBI Taxonomy" id="53985"/>
    <lineage>
        <taxon>Eukaryota</taxon>
        <taxon>Sar</taxon>
        <taxon>Stramenopiles</taxon>
        <taxon>Oomycota</taxon>
        <taxon>Peronosporomycetes</taxon>
        <taxon>Peronosporales</taxon>
        <taxon>Peronosporaceae</taxon>
        <taxon>Phytophthora</taxon>
    </lineage>
</organism>
<proteinExistence type="predicted"/>
<dbReference type="EMBL" id="QXFW01000101">
    <property type="protein sequence ID" value="KAE9025221.1"/>
    <property type="molecule type" value="Genomic_DNA"/>
</dbReference>
<gene>
    <name evidence="1" type="ORF">PF011_g3129</name>
</gene>
<dbReference type="AlphaFoldDB" id="A0A6A3LZC6"/>
<dbReference type="Proteomes" id="UP000460718">
    <property type="component" value="Unassembled WGS sequence"/>
</dbReference>
<sequence length="51" mass="6012">MGSVEKVYHRLLLPLPYNPERRRLLLSNAFRLANYKVRTTGVSQIRNNIRS</sequence>
<evidence type="ECO:0000313" key="1">
    <source>
        <dbReference type="EMBL" id="KAE9025221.1"/>
    </source>
</evidence>
<dbReference type="PANTHER" id="PTHR48471:SF1">
    <property type="entry name" value="DDE TNP4 DOMAIN-CONTAINING PROTEIN"/>
    <property type="match status" value="1"/>
</dbReference>
<evidence type="ECO:0000313" key="2">
    <source>
        <dbReference type="Proteomes" id="UP000460718"/>
    </source>
</evidence>
<comment type="caution">
    <text evidence="1">The sequence shown here is derived from an EMBL/GenBank/DDBJ whole genome shotgun (WGS) entry which is preliminary data.</text>
</comment>
<name>A0A6A3LZC6_9STRA</name>
<reference evidence="1 2" key="1">
    <citation type="submission" date="2018-09" db="EMBL/GenBank/DDBJ databases">
        <title>Genomic investigation of the strawberry pathogen Phytophthora fragariae indicates pathogenicity is determined by transcriptional variation in three key races.</title>
        <authorList>
            <person name="Adams T.M."/>
            <person name="Armitage A.D."/>
            <person name="Sobczyk M.K."/>
            <person name="Bates H.J."/>
            <person name="Dunwell J.M."/>
            <person name="Nellist C.F."/>
            <person name="Harrison R.J."/>
        </authorList>
    </citation>
    <scope>NUCLEOTIDE SEQUENCE [LARGE SCALE GENOMIC DNA]</scope>
    <source>
        <strain evidence="1 2">SCRP245</strain>
    </source>
</reference>
<accession>A0A6A3LZC6</accession>
<dbReference type="PANTHER" id="PTHR48471">
    <property type="entry name" value="DDE TNP4 DOMAIN-CONTAINING PROTEIN"/>
    <property type="match status" value="1"/>
</dbReference>